<reference evidence="2 3" key="1">
    <citation type="submission" date="2020-09" db="EMBL/GenBank/DDBJ databases">
        <title>Flavimobilis rhizosphaerae sp. nov., isolated from rhizosphere soil of Spartina alterniflora.</title>
        <authorList>
            <person name="Hanqin C."/>
        </authorList>
    </citation>
    <scope>NUCLEOTIDE SEQUENCE [LARGE SCALE GENOMIC DNA]</scope>
    <source>
        <strain evidence="2 3">GY 10621</strain>
    </source>
</reference>
<gene>
    <name evidence="2" type="ORF">IGS67_09490</name>
</gene>
<dbReference type="CDD" id="cd04301">
    <property type="entry name" value="NAT_SF"/>
    <property type="match status" value="1"/>
</dbReference>
<dbReference type="RefSeq" id="WP_192280000.1">
    <property type="nucleotide sequence ID" value="NZ_JACZDF010000004.1"/>
</dbReference>
<dbReference type="Gene3D" id="3.40.630.30">
    <property type="match status" value="1"/>
</dbReference>
<keyword evidence="3" id="KW-1185">Reference proteome</keyword>
<evidence type="ECO:0000313" key="2">
    <source>
        <dbReference type="EMBL" id="MBD9699720.1"/>
    </source>
</evidence>
<dbReference type="EMBL" id="JACZDF010000004">
    <property type="protein sequence ID" value="MBD9699720.1"/>
    <property type="molecule type" value="Genomic_DNA"/>
</dbReference>
<dbReference type="InterPro" id="IPR016181">
    <property type="entry name" value="Acyl_CoA_acyltransferase"/>
</dbReference>
<evidence type="ECO:0000313" key="3">
    <source>
        <dbReference type="Proteomes" id="UP000642107"/>
    </source>
</evidence>
<comment type="caution">
    <text evidence="2">The sequence shown here is derived from an EMBL/GenBank/DDBJ whole genome shotgun (WGS) entry which is preliminary data.</text>
</comment>
<accession>A0ABR9DRH2</accession>
<dbReference type="Proteomes" id="UP000642107">
    <property type="component" value="Unassembled WGS sequence"/>
</dbReference>
<dbReference type="PROSITE" id="PS51186">
    <property type="entry name" value="GNAT"/>
    <property type="match status" value="1"/>
</dbReference>
<protein>
    <submittedName>
        <fullName evidence="2">GNAT family N-acetyltransferase</fullName>
    </submittedName>
</protein>
<dbReference type="Pfam" id="PF13673">
    <property type="entry name" value="Acetyltransf_10"/>
    <property type="match status" value="1"/>
</dbReference>
<proteinExistence type="predicted"/>
<sequence length="166" mass="17623">MSADGTRPVLVEGNVTVVRLDDGTRRGDCLAVRLEVFVDEQKVPLAEEIDALDDAPTTTHLLALGADGVVLGTARVLADPAHPGEVHVGRVAVRAVARGTGVGRVLMRAAHAVALDDHAVDGRVRSVLSAQRQAFGFYESLGYTVVGDFYLDAGIEHKDAFVDLVR</sequence>
<name>A0ABR9DRH2_9MICO</name>
<dbReference type="InterPro" id="IPR000182">
    <property type="entry name" value="GNAT_dom"/>
</dbReference>
<organism evidence="2 3">
    <name type="scientific">Flavimobilis rhizosphaerae</name>
    <dbReference type="NCBI Taxonomy" id="2775421"/>
    <lineage>
        <taxon>Bacteria</taxon>
        <taxon>Bacillati</taxon>
        <taxon>Actinomycetota</taxon>
        <taxon>Actinomycetes</taxon>
        <taxon>Micrococcales</taxon>
        <taxon>Jonesiaceae</taxon>
        <taxon>Flavimobilis</taxon>
    </lineage>
</organism>
<dbReference type="SUPFAM" id="SSF55729">
    <property type="entry name" value="Acyl-CoA N-acyltransferases (Nat)"/>
    <property type="match status" value="1"/>
</dbReference>
<evidence type="ECO:0000259" key="1">
    <source>
        <dbReference type="PROSITE" id="PS51186"/>
    </source>
</evidence>
<feature type="domain" description="N-acetyltransferase" evidence="1">
    <location>
        <begin position="16"/>
        <end position="166"/>
    </location>
</feature>